<reference evidence="1 2" key="2">
    <citation type="journal article" date="2022" name="Mol. Ecol. Resour.">
        <title>The genomes of chicory, endive, great burdock and yacon provide insights into Asteraceae paleo-polyploidization history and plant inulin production.</title>
        <authorList>
            <person name="Fan W."/>
            <person name="Wang S."/>
            <person name="Wang H."/>
            <person name="Wang A."/>
            <person name="Jiang F."/>
            <person name="Liu H."/>
            <person name="Zhao H."/>
            <person name="Xu D."/>
            <person name="Zhang Y."/>
        </authorList>
    </citation>
    <scope>NUCLEOTIDE SEQUENCE [LARGE SCALE GENOMIC DNA]</scope>
    <source>
        <strain evidence="2">cv. Niubang</strain>
    </source>
</reference>
<proteinExistence type="predicted"/>
<name>A0ACB9B8B2_ARCLA</name>
<accession>A0ACB9B8B2</accession>
<protein>
    <submittedName>
        <fullName evidence="1">Uncharacterized protein</fullName>
    </submittedName>
</protein>
<organism evidence="1 2">
    <name type="scientific">Arctium lappa</name>
    <name type="common">Greater burdock</name>
    <name type="synonym">Lappa major</name>
    <dbReference type="NCBI Taxonomy" id="4217"/>
    <lineage>
        <taxon>Eukaryota</taxon>
        <taxon>Viridiplantae</taxon>
        <taxon>Streptophyta</taxon>
        <taxon>Embryophyta</taxon>
        <taxon>Tracheophyta</taxon>
        <taxon>Spermatophyta</taxon>
        <taxon>Magnoliopsida</taxon>
        <taxon>eudicotyledons</taxon>
        <taxon>Gunneridae</taxon>
        <taxon>Pentapetalae</taxon>
        <taxon>asterids</taxon>
        <taxon>campanulids</taxon>
        <taxon>Asterales</taxon>
        <taxon>Asteraceae</taxon>
        <taxon>Carduoideae</taxon>
        <taxon>Cardueae</taxon>
        <taxon>Arctiinae</taxon>
        <taxon>Arctium</taxon>
    </lineage>
</organism>
<reference evidence="2" key="1">
    <citation type="journal article" date="2022" name="Mol. Ecol. Resour.">
        <title>The genomes of chicory, endive, great burdock and yacon provide insights into Asteraceae palaeo-polyploidization history and plant inulin production.</title>
        <authorList>
            <person name="Fan W."/>
            <person name="Wang S."/>
            <person name="Wang H."/>
            <person name="Wang A."/>
            <person name="Jiang F."/>
            <person name="Liu H."/>
            <person name="Zhao H."/>
            <person name="Xu D."/>
            <person name="Zhang Y."/>
        </authorList>
    </citation>
    <scope>NUCLEOTIDE SEQUENCE [LARGE SCALE GENOMIC DNA]</scope>
    <source>
        <strain evidence="2">cv. Niubang</strain>
    </source>
</reference>
<evidence type="ECO:0000313" key="2">
    <source>
        <dbReference type="Proteomes" id="UP001055879"/>
    </source>
</evidence>
<evidence type="ECO:0000313" key="1">
    <source>
        <dbReference type="EMBL" id="KAI3718430.1"/>
    </source>
</evidence>
<keyword evidence="2" id="KW-1185">Reference proteome</keyword>
<comment type="caution">
    <text evidence="1">The sequence shown here is derived from an EMBL/GenBank/DDBJ whole genome shotgun (WGS) entry which is preliminary data.</text>
</comment>
<dbReference type="EMBL" id="CM042052">
    <property type="protein sequence ID" value="KAI3718430.1"/>
    <property type="molecule type" value="Genomic_DNA"/>
</dbReference>
<gene>
    <name evidence="1" type="ORF">L6452_19301</name>
</gene>
<dbReference type="Proteomes" id="UP001055879">
    <property type="component" value="Linkage Group LG06"/>
</dbReference>
<sequence length="109" mass="11717">MNYSYIGDLIPNSVNTVPLSIVQSLEETLDGGSPFNASSHQPRPSVDRRSVHRHSIVGQTATGAPRRLVGPPPNLSGVSHSPHSQDPLLFCTLLLPDTNPFRLGPLSID</sequence>